<proteinExistence type="predicted"/>
<dbReference type="RefSeq" id="XP_060319594.1">
    <property type="nucleotide sequence ID" value="XM_060450944.1"/>
</dbReference>
<name>A0AAI9Z8D6_9PEZI</name>
<sequence length="285" mass="31606">MAGASCCWSSAGGAMGARVVGTESMQRRLATQKREEMVENGKSQGQMRTLRLSSHLTKPGFNARQVDQNERKEERWRKKAGWTELDWTKLAQARIFFCLTWIPVLSDFRYFNWYGKDSVADLRLCGQVWSLPAAVSANVAWARDMVKSSLDTRNSGFSTRGPLWNVVAPKSVYDESEKGKVKGTPQPAARPAASWTVRHPEGADKRGRKKLSCLLISRGLWGGKSASSGLWSRLDWLGKLTVGGLVRSSRVRHVRLAPSFGSDCAVLTGTRPGQRRISQYNGDGD</sequence>
<dbReference type="GeneID" id="85334491"/>
<dbReference type="EMBL" id="MOOE01000002">
    <property type="protein sequence ID" value="KAK1537436.1"/>
    <property type="molecule type" value="Genomic_DNA"/>
</dbReference>
<dbReference type="Proteomes" id="UP001240678">
    <property type="component" value="Unassembled WGS sequence"/>
</dbReference>
<comment type="caution">
    <text evidence="1">The sequence shown here is derived from an EMBL/GenBank/DDBJ whole genome shotgun (WGS) entry which is preliminary data.</text>
</comment>
<reference evidence="1 2" key="1">
    <citation type="submission" date="2016-10" db="EMBL/GenBank/DDBJ databases">
        <title>The genome sequence of Colletotrichum fioriniae PJ7.</title>
        <authorList>
            <person name="Baroncelli R."/>
        </authorList>
    </citation>
    <scope>NUCLEOTIDE SEQUENCE [LARGE SCALE GENOMIC DNA]</scope>
    <source>
        <strain evidence="1 2">IMI 309622</strain>
    </source>
</reference>
<keyword evidence="2" id="KW-1185">Reference proteome</keyword>
<dbReference type="AlphaFoldDB" id="A0AAI9Z8D6"/>
<organism evidence="1 2">
    <name type="scientific">Colletotrichum costaricense</name>
    <dbReference type="NCBI Taxonomy" id="1209916"/>
    <lineage>
        <taxon>Eukaryota</taxon>
        <taxon>Fungi</taxon>
        <taxon>Dikarya</taxon>
        <taxon>Ascomycota</taxon>
        <taxon>Pezizomycotina</taxon>
        <taxon>Sordariomycetes</taxon>
        <taxon>Hypocreomycetidae</taxon>
        <taxon>Glomerellales</taxon>
        <taxon>Glomerellaceae</taxon>
        <taxon>Colletotrichum</taxon>
        <taxon>Colletotrichum acutatum species complex</taxon>
    </lineage>
</organism>
<accession>A0AAI9Z8D6</accession>
<protein>
    <submittedName>
        <fullName evidence="1">Uncharacterized protein</fullName>
    </submittedName>
</protein>
<evidence type="ECO:0000313" key="2">
    <source>
        <dbReference type="Proteomes" id="UP001240678"/>
    </source>
</evidence>
<evidence type="ECO:0000313" key="1">
    <source>
        <dbReference type="EMBL" id="KAK1537436.1"/>
    </source>
</evidence>
<gene>
    <name evidence="1" type="ORF">CCOS01_02756</name>
</gene>